<dbReference type="SUPFAM" id="SSF48173">
    <property type="entry name" value="Cryptochrome/photolyase FAD-binding domain"/>
    <property type="match status" value="1"/>
</dbReference>
<dbReference type="PROSITE" id="PS51645">
    <property type="entry name" value="PHR_CRY_ALPHA_BETA"/>
    <property type="match status" value="1"/>
</dbReference>
<dbReference type="EMBL" id="JAVREN010000033">
    <property type="protein sequence ID" value="MDT0309243.1"/>
    <property type="molecule type" value="Genomic_DNA"/>
</dbReference>
<evidence type="ECO:0000256" key="4">
    <source>
        <dbReference type="ARBA" id="ARBA00022991"/>
    </source>
</evidence>
<evidence type="ECO:0000256" key="2">
    <source>
        <dbReference type="ARBA" id="ARBA00022630"/>
    </source>
</evidence>
<dbReference type="InterPro" id="IPR036155">
    <property type="entry name" value="Crypto/Photolyase_N_sf"/>
</dbReference>
<keyword evidence="9" id="KW-1185">Reference proteome</keyword>
<keyword evidence="2 5" id="KW-0285">Flavoprotein</keyword>
<dbReference type="InterPro" id="IPR014729">
    <property type="entry name" value="Rossmann-like_a/b/a_fold"/>
</dbReference>
<dbReference type="PANTHER" id="PTHR11455:SF9">
    <property type="entry name" value="CRYPTOCHROME CIRCADIAN CLOCK 5 ISOFORM X1"/>
    <property type="match status" value="1"/>
</dbReference>
<evidence type="ECO:0000256" key="3">
    <source>
        <dbReference type="ARBA" id="ARBA00022827"/>
    </source>
</evidence>
<dbReference type="Pfam" id="PF03441">
    <property type="entry name" value="FAD_binding_7"/>
    <property type="match status" value="1"/>
</dbReference>
<dbReference type="PROSITE" id="PS00691">
    <property type="entry name" value="DNA_PHOTOLYASES_1_2"/>
    <property type="match status" value="1"/>
</dbReference>
<feature type="domain" description="Photolyase/cryptochrome alpha/beta" evidence="7">
    <location>
        <begin position="2"/>
        <end position="131"/>
    </location>
</feature>
<evidence type="ECO:0000256" key="6">
    <source>
        <dbReference type="SAM" id="MobiDB-lite"/>
    </source>
</evidence>
<dbReference type="InterPro" id="IPR036134">
    <property type="entry name" value="Crypto/Photolyase_FAD-like_sf"/>
</dbReference>
<keyword evidence="4 5" id="KW-0157">Chromophore</keyword>
<comment type="cofactor">
    <cofactor evidence="1">
        <name>FAD</name>
        <dbReference type="ChEBI" id="CHEBI:57692"/>
    </cofactor>
</comment>
<dbReference type="SUPFAM" id="SSF52425">
    <property type="entry name" value="Cryptochrome/photolyase, N-terminal domain"/>
    <property type="match status" value="1"/>
</dbReference>
<evidence type="ECO:0000256" key="5">
    <source>
        <dbReference type="RuleBase" id="RU004182"/>
    </source>
</evidence>
<sequence length="458" mass="50243">MSVSVVLFTCDLRLHDHPPLHAALEGSEEVVPLFVRDRDIEAAGFGVPNRAAFLADCLAALDAGLRERGGRLVVRSGDVVAQTCAVAAEAGADRVHLAAGSSGYACRRERRLRRALEAQGRRLVVHDGVFTAVPPGAVTPGSKDHFAVFGPYFRRWSQERAREVLAAPRAVRVPEGVGSEPLPSRSGLAGVSRGLARGGETEGRKRLAAWLRDGLDAYADRGDELGADGTSRLSAHLHFGTLSPVEVIHGARRRGGPGAEAFVRQLAWRDFHQQVLAARPDASAADYRTQRDRWRGGAAAEEDVAAWKEGRTGYPLVDAAMRQLLHEGWMHNRSRLVTASFLTKTLYVDWRVGARHFLDRLVDGDLANNQMNWQWMAGTGTDARRNRVLNPLSQARRYDPQGTYVRRWVPELAGVAGRAVHQPWKLPDKERAGLGYPDPVAGLAEGQARFRRARGLDR</sequence>
<evidence type="ECO:0000259" key="7">
    <source>
        <dbReference type="PROSITE" id="PS51645"/>
    </source>
</evidence>
<dbReference type="InterPro" id="IPR005101">
    <property type="entry name" value="Cryptochr/Photolyase_FAD-bd"/>
</dbReference>
<dbReference type="Gene3D" id="3.40.50.620">
    <property type="entry name" value="HUPs"/>
    <property type="match status" value="1"/>
</dbReference>
<comment type="caution">
    <text evidence="8">The sequence shown here is derived from an EMBL/GenBank/DDBJ whole genome shotgun (WGS) entry which is preliminary data.</text>
</comment>
<evidence type="ECO:0000256" key="1">
    <source>
        <dbReference type="ARBA" id="ARBA00001974"/>
    </source>
</evidence>
<dbReference type="PROSITE" id="PS00394">
    <property type="entry name" value="DNA_PHOTOLYASES_1_1"/>
    <property type="match status" value="1"/>
</dbReference>
<dbReference type="EC" id="4.1.99.3" evidence="8"/>
<dbReference type="Pfam" id="PF00875">
    <property type="entry name" value="DNA_photolyase"/>
    <property type="match status" value="1"/>
</dbReference>
<dbReference type="PANTHER" id="PTHR11455">
    <property type="entry name" value="CRYPTOCHROME"/>
    <property type="match status" value="1"/>
</dbReference>
<dbReference type="Gene3D" id="1.25.40.80">
    <property type="match status" value="1"/>
</dbReference>
<accession>A0ABU2LCD3</accession>
<comment type="similarity">
    <text evidence="5">Belongs to the DNA photolyase family.</text>
</comment>
<dbReference type="Proteomes" id="UP001183388">
    <property type="component" value="Unassembled WGS sequence"/>
</dbReference>
<dbReference type="InterPro" id="IPR002081">
    <property type="entry name" value="Cryptochrome/DNA_photolyase_1"/>
</dbReference>
<protein>
    <submittedName>
        <fullName evidence="8">Deoxyribodipyrimidine photo-lyase</fullName>
        <ecNumber evidence="8">4.1.99.3</ecNumber>
    </submittedName>
</protein>
<gene>
    <name evidence="8" type="ORF">RM780_20080</name>
</gene>
<dbReference type="Gene3D" id="1.10.579.10">
    <property type="entry name" value="DNA Cyclobutane Dipyrimidine Photolyase, subunit A, domain 3"/>
    <property type="match status" value="1"/>
</dbReference>
<proteinExistence type="inferred from homology"/>
<feature type="region of interest" description="Disordered" evidence="6">
    <location>
        <begin position="176"/>
        <end position="196"/>
    </location>
</feature>
<dbReference type="PRINTS" id="PR00147">
    <property type="entry name" value="DNAPHOTLYASE"/>
</dbReference>
<dbReference type="GO" id="GO:0003904">
    <property type="term" value="F:deoxyribodipyrimidine photo-lyase activity"/>
    <property type="evidence" value="ECO:0007669"/>
    <property type="project" value="UniProtKB-EC"/>
</dbReference>
<organism evidence="8 9">
    <name type="scientific">Streptomyces boetiae</name>
    <dbReference type="NCBI Taxonomy" id="3075541"/>
    <lineage>
        <taxon>Bacteria</taxon>
        <taxon>Bacillati</taxon>
        <taxon>Actinomycetota</taxon>
        <taxon>Actinomycetes</taxon>
        <taxon>Kitasatosporales</taxon>
        <taxon>Streptomycetaceae</taxon>
        <taxon>Streptomyces</taxon>
    </lineage>
</organism>
<keyword evidence="8" id="KW-0456">Lyase</keyword>
<dbReference type="InterPro" id="IPR006050">
    <property type="entry name" value="DNA_photolyase_N"/>
</dbReference>
<evidence type="ECO:0000313" key="9">
    <source>
        <dbReference type="Proteomes" id="UP001183388"/>
    </source>
</evidence>
<reference evidence="9" key="1">
    <citation type="submission" date="2023-07" db="EMBL/GenBank/DDBJ databases">
        <title>30 novel species of actinomycetes from the DSMZ collection.</title>
        <authorList>
            <person name="Nouioui I."/>
        </authorList>
    </citation>
    <scope>NUCLEOTIDE SEQUENCE [LARGE SCALE GENOMIC DNA]</scope>
    <source>
        <strain evidence="9">DSM 44917</strain>
    </source>
</reference>
<dbReference type="InterPro" id="IPR018394">
    <property type="entry name" value="DNA_photolyase_1_CS_C"/>
</dbReference>
<dbReference type="RefSeq" id="WP_311632199.1">
    <property type="nucleotide sequence ID" value="NZ_JAVREN010000033.1"/>
</dbReference>
<name>A0ABU2LCD3_9ACTN</name>
<evidence type="ECO:0000313" key="8">
    <source>
        <dbReference type="EMBL" id="MDT0309243.1"/>
    </source>
</evidence>
<keyword evidence="3 5" id="KW-0274">FAD</keyword>